<sequence>MEENRPELKCSPCFPRKIPILRSLLPDSDCLQFPPNEAFPANLSDMGATVDGVSNVEIRPPLKPLKTISGSVLGPGFRQFFDPKVRGMAQLSALLVRYRKVPQVDLPLAPAQRRLAMVPRWPWPALRHPIGKETEDCQSKEV</sequence>
<dbReference type="Proteomes" id="UP001266305">
    <property type="component" value="Unassembled WGS sequence"/>
</dbReference>
<organism evidence="1 2">
    <name type="scientific">Saguinus oedipus</name>
    <name type="common">Cotton-top tamarin</name>
    <name type="synonym">Oedipomidas oedipus</name>
    <dbReference type="NCBI Taxonomy" id="9490"/>
    <lineage>
        <taxon>Eukaryota</taxon>
        <taxon>Metazoa</taxon>
        <taxon>Chordata</taxon>
        <taxon>Craniata</taxon>
        <taxon>Vertebrata</taxon>
        <taxon>Euteleostomi</taxon>
        <taxon>Mammalia</taxon>
        <taxon>Eutheria</taxon>
        <taxon>Euarchontoglires</taxon>
        <taxon>Primates</taxon>
        <taxon>Haplorrhini</taxon>
        <taxon>Platyrrhini</taxon>
        <taxon>Cebidae</taxon>
        <taxon>Callitrichinae</taxon>
        <taxon>Saguinus</taxon>
    </lineage>
</organism>
<comment type="caution">
    <text evidence="1">The sequence shown here is derived from an EMBL/GenBank/DDBJ whole genome shotgun (WGS) entry which is preliminary data.</text>
</comment>
<evidence type="ECO:0000313" key="1">
    <source>
        <dbReference type="EMBL" id="KAK2102361.1"/>
    </source>
</evidence>
<evidence type="ECO:0000313" key="2">
    <source>
        <dbReference type="Proteomes" id="UP001266305"/>
    </source>
</evidence>
<protein>
    <submittedName>
        <fullName evidence="1">Uncharacterized protein</fullName>
    </submittedName>
</protein>
<dbReference type="EMBL" id="JASSZA010000009">
    <property type="protein sequence ID" value="KAK2102361.1"/>
    <property type="molecule type" value="Genomic_DNA"/>
</dbReference>
<keyword evidence="2" id="KW-1185">Reference proteome</keyword>
<gene>
    <name evidence="1" type="ORF">P7K49_020028</name>
</gene>
<accession>A0ABQ9UZD6</accession>
<proteinExistence type="predicted"/>
<reference evidence="1 2" key="1">
    <citation type="submission" date="2023-05" db="EMBL/GenBank/DDBJ databases">
        <title>B98-5 Cell Line De Novo Hybrid Assembly: An Optical Mapping Approach.</title>
        <authorList>
            <person name="Kananen K."/>
            <person name="Auerbach J.A."/>
            <person name="Kautto E."/>
            <person name="Blachly J.S."/>
        </authorList>
    </citation>
    <scope>NUCLEOTIDE SEQUENCE [LARGE SCALE GENOMIC DNA]</scope>
    <source>
        <strain evidence="1">B95-8</strain>
        <tissue evidence="1">Cell line</tissue>
    </source>
</reference>
<name>A0ABQ9UZD6_SAGOE</name>